<dbReference type="eggNOG" id="COG3548">
    <property type="taxonomic scope" value="Bacteria"/>
</dbReference>
<feature type="transmembrane region" description="Helical" evidence="13">
    <location>
        <begin position="85"/>
        <end position="103"/>
    </location>
</feature>
<dbReference type="GO" id="GO:0015252">
    <property type="term" value="F:proton channel activity"/>
    <property type="evidence" value="ECO:0007669"/>
    <property type="project" value="InterPro"/>
</dbReference>
<evidence type="ECO:0000256" key="7">
    <source>
        <dbReference type="ARBA" id="ARBA00022958"/>
    </source>
</evidence>
<feature type="transmembrane region" description="Helical" evidence="13">
    <location>
        <begin position="166"/>
        <end position="187"/>
    </location>
</feature>
<keyword evidence="5 13" id="KW-0812">Transmembrane</keyword>
<evidence type="ECO:0000256" key="4">
    <source>
        <dbReference type="ARBA" id="ARBA00022538"/>
    </source>
</evidence>
<evidence type="ECO:0000256" key="9">
    <source>
        <dbReference type="ARBA" id="ARBA00023065"/>
    </source>
</evidence>
<keyword evidence="10 13" id="KW-0472">Membrane</keyword>
<keyword evidence="4" id="KW-0633">Potassium transport</keyword>
<dbReference type="Proteomes" id="UP000004926">
    <property type="component" value="Chromosome"/>
</dbReference>
<dbReference type="HOGENOM" id="CLU_090238_3_0_11"/>
<keyword evidence="15" id="KW-1185">Reference proteome</keyword>
<dbReference type="PANTHER" id="PTHR31462">
    <property type="entry name" value="ENDOSOMAL/LYSOSOMAL POTASSIUM CHANNEL TMEM175"/>
    <property type="match status" value="1"/>
</dbReference>
<evidence type="ECO:0000256" key="6">
    <source>
        <dbReference type="ARBA" id="ARBA00022826"/>
    </source>
</evidence>
<feature type="transmembrane region" description="Helical" evidence="13">
    <location>
        <begin position="16"/>
        <end position="36"/>
    </location>
</feature>
<gene>
    <name evidence="14" type="ORF">SacmaDRAFT_4483</name>
</gene>
<name>H5XAV8_9PSEU</name>
<sequence>MSAEPDHRSTSGVERVVAFSDGVFAIAITLLVLPLAQARFREGHVEEDLLNLLPEFGAFALSFAVIGRFWRVHHRGFLRIARADGTLLTLNLVFLFWVAVLPFPTAVLGQHGDSVAAVLLYALSIILTGLSSSCVWWYAARGRPRLRQGAEALTHPDTDPREIRTALARGLGAVSGFVPSLGLAFLSTTVAEFSWLLAVPLTVLAARLAGRRRD</sequence>
<protein>
    <submittedName>
        <fullName evidence="14">Putative integral membrane protein</fullName>
    </submittedName>
</protein>
<evidence type="ECO:0000256" key="2">
    <source>
        <dbReference type="ARBA" id="ARBA00006920"/>
    </source>
</evidence>
<dbReference type="RefSeq" id="WP_009156046.1">
    <property type="nucleotide sequence ID" value="NZ_CM001439.1"/>
</dbReference>
<evidence type="ECO:0000256" key="8">
    <source>
        <dbReference type="ARBA" id="ARBA00022989"/>
    </source>
</evidence>
<keyword evidence="3" id="KW-0813">Transport</keyword>
<comment type="similarity">
    <text evidence="2">Belongs to the TMEM175 family.</text>
</comment>
<dbReference type="PANTHER" id="PTHR31462:SF5">
    <property type="entry name" value="ENDOSOMAL_LYSOSOMAL PROTON CHANNEL TMEM175"/>
    <property type="match status" value="1"/>
</dbReference>
<dbReference type="Pfam" id="PF06736">
    <property type="entry name" value="TMEM175"/>
    <property type="match status" value="1"/>
</dbReference>
<feature type="transmembrane region" description="Helical" evidence="13">
    <location>
        <begin position="115"/>
        <end position="139"/>
    </location>
</feature>
<evidence type="ECO:0000256" key="12">
    <source>
        <dbReference type="ARBA" id="ARBA00034430"/>
    </source>
</evidence>
<evidence type="ECO:0000256" key="5">
    <source>
        <dbReference type="ARBA" id="ARBA00022692"/>
    </source>
</evidence>
<evidence type="ECO:0000313" key="14">
    <source>
        <dbReference type="EMBL" id="EHR52668.1"/>
    </source>
</evidence>
<evidence type="ECO:0000313" key="15">
    <source>
        <dbReference type="Proteomes" id="UP000004926"/>
    </source>
</evidence>
<dbReference type="EMBL" id="CM001439">
    <property type="protein sequence ID" value="EHR52668.1"/>
    <property type="molecule type" value="Genomic_DNA"/>
</dbReference>
<keyword evidence="8 13" id="KW-1133">Transmembrane helix</keyword>
<dbReference type="InterPro" id="IPR010617">
    <property type="entry name" value="TMEM175-like"/>
</dbReference>
<evidence type="ECO:0000256" key="10">
    <source>
        <dbReference type="ARBA" id="ARBA00023136"/>
    </source>
</evidence>
<accession>H5XAV8</accession>
<dbReference type="GO" id="GO:0005267">
    <property type="term" value="F:potassium channel activity"/>
    <property type="evidence" value="ECO:0007669"/>
    <property type="project" value="UniProtKB-KW"/>
</dbReference>
<dbReference type="GO" id="GO:0016020">
    <property type="term" value="C:membrane"/>
    <property type="evidence" value="ECO:0007669"/>
    <property type="project" value="UniProtKB-SubCell"/>
</dbReference>
<reference evidence="14 15" key="1">
    <citation type="journal article" date="2012" name="Stand. Genomic Sci.">
        <title>Genome sequence of the ocean sediment bacterium Saccharomonospora marina type strain (XMU15(T)).</title>
        <authorList>
            <person name="Klenk H.P."/>
            <person name="Lu M."/>
            <person name="Lucas S."/>
            <person name="Lapidus A."/>
            <person name="Copeland A."/>
            <person name="Pitluck S."/>
            <person name="Goodwin L.A."/>
            <person name="Han C."/>
            <person name="Tapia R."/>
            <person name="Brambilla E.M."/>
            <person name="Potter G."/>
            <person name="Land M."/>
            <person name="Ivanova N."/>
            <person name="Rohde M."/>
            <person name="Goker M."/>
            <person name="Detter J.C."/>
            <person name="Li W.J."/>
            <person name="Kyrpides N.C."/>
            <person name="Woyke T."/>
        </authorList>
    </citation>
    <scope>NUCLEOTIDE SEQUENCE [LARGE SCALE GENOMIC DNA]</scope>
    <source>
        <strain evidence="14 15">XMU15</strain>
    </source>
</reference>
<dbReference type="OrthoDB" id="7626281at2"/>
<keyword evidence="9" id="KW-0406">Ion transport</keyword>
<proteinExistence type="inferred from homology"/>
<feature type="transmembrane region" description="Helical" evidence="13">
    <location>
        <begin position="193"/>
        <end position="210"/>
    </location>
</feature>
<comment type="catalytic activity">
    <reaction evidence="12">
        <text>K(+)(in) = K(+)(out)</text>
        <dbReference type="Rhea" id="RHEA:29463"/>
        <dbReference type="ChEBI" id="CHEBI:29103"/>
    </reaction>
</comment>
<keyword evidence="11" id="KW-0407">Ion channel</keyword>
<dbReference type="AlphaFoldDB" id="H5XAV8"/>
<keyword evidence="7" id="KW-0630">Potassium</keyword>
<feature type="transmembrane region" description="Helical" evidence="13">
    <location>
        <begin position="56"/>
        <end position="73"/>
    </location>
</feature>
<evidence type="ECO:0000256" key="11">
    <source>
        <dbReference type="ARBA" id="ARBA00023303"/>
    </source>
</evidence>
<evidence type="ECO:0000256" key="3">
    <source>
        <dbReference type="ARBA" id="ARBA00022448"/>
    </source>
</evidence>
<evidence type="ECO:0000256" key="13">
    <source>
        <dbReference type="SAM" id="Phobius"/>
    </source>
</evidence>
<organism evidence="14 15">
    <name type="scientific">Saccharomonospora marina XMU15</name>
    <dbReference type="NCBI Taxonomy" id="882083"/>
    <lineage>
        <taxon>Bacteria</taxon>
        <taxon>Bacillati</taxon>
        <taxon>Actinomycetota</taxon>
        <taxon>Actinomycetes</taxon>
        <taxon>Pseudonocardiales</taxon>
        <taxon>Pseudonocardiaceae</taxon>
        <taxon>Saccharomonospora</taxon>
    </lineage>
</organism>
<evidence type="ECO:0000256" key="1">
    <source>
        <dbReference type="ARBA" id="ARBA00004141"/>
    </source>
</evidence>
<comment type="subcellular location">
    <subcellularLocation>
        <location evidence="1">Membrane</location>
        <topology evidence="1">Multi-pass membrane protein</topology>
    </subcellularLocation>
</comment>
<keyword evidence="6" id="KW-0631">Potassium channel</keyword>